<dbReference type="InterPro" id="IPR003675">
    <property type="entry name" value="Rce1/LyrA-like_dom"/>
</dbReference>
<feature type="transmembrane region" description="Helical" evidence="1">
    <location>
        <begin position="60"/>
        <end position="84"/>
    </location>
</feature>
<feature type="transmembrane region" description="Helical" evidence="1">
    <location>
        <begin position="167"/>
        <end position="184"/>
    </location>
</feature>
<feature type="transmembrane region" description="Helical" evidence="1">
    <location>
        <begin position="104"/>
        <end position="127"/>
    </location>
</feature>
<dbReference type="RefSeq" id="WP_139515158.1">
    <property type="nucleotide sequence ID" value="NZ_CP040896.1"/>
</dbReference>
<keyword evidence="3" id="KW-0482">Metalloprotease</keyword>
<feature type="transmembrane region" description="Helical" evidence="1">
    <location>
        <begin position="281"/>
        <end position="298"/>
    </location>
</feature>
<protein>
    <submittedName>
        <fullName evidence="3">CPBP family intramembrane metalloprotease</fullName>
    </submittedName>
</protein>
<feature type="domain" description="CAAX prenyl protease 2/Lysostaphin resistance protein A-like" evidence="2">
    <location>
        <begin position="167"/>
        <end position="255"/>
    </location>
</feature>
<keyword evidence="1" id="KW-0812">Transmembrane</keyword>
<dbReference type="GO" id="GO:0080120">
    <property type="term" value="P:CAAX-box protein maturation"/>
    <property type="evidence" value="ECO:0007669"/>
    <property type="project" value="UniProtKB-ARBA"/>
</dbReference>
<accession>A0A5B7ZYR4</accession>
<dbReference type="GO" id="GO:0004175">
    <property type="term" value="F:endopeptidase activity"/>
    <property type="evidence" value="ECO:0007669"/>
    <property type="project" value="UniProtKB-ARBA"/>
</dbReference>
<name>A0A5B7ZYR4_9BACT</name>
<reference evidence="3 4" key="1">
    <citation type="submission" date="2019-06" db="EMBL/GenBank/DDBJ databases">
        <authorList>
            <person name="Srinivasan S."/>
        </authorList>
    </citation>
    <scope>NUCLEOTIDE SEQUENCE [LARGE SCALE GENOMIC DNA]</scope>
    <source>
        <strain evidence="3 4">17J68-5</strain>
    </source>
</reference>
<dbReference type="GO" id="GO:0006508">
    <property type="term" value="P:proteolysis"/>
    <property type="evidence" value="ECO:0007669"/>
    <property type="project" value="UniProtKB-KW"/>
</dbReference>
<dbReference type="Proteomes" id="UP000305398">
    <property type="component" value="Chromosome"/>
</dbReference>
<keyword evidence="1" id="KW-1133">Transmembrane helix</keyword>
<feature type="transmembrane region" description="Helical" evidence="1">
    <location>
        <begin position="205"/>
        <end position="236"/>
    </location>
</feature>
<proteinExistence type="predicted"/>
<dbReference type="InterPro" id="IPR052710">
    <property type="entry name" value="CAAX_protease"/>
</dbReference>
<keyword evidence="4" id="KW-1185">Reference proteome</keyword>
<feature type="transmembrane region" description="Helical" evidence="1">
    <location>
        <begin position="12"/>
        <end position="40"/>
    </location>
</feature>
<evidence type="ECO:0000313" key="4">
    <source>
        <dbReference type="Proteomes" id="UP000305398"/>
    </source>
</evidence>
<keyword evidence="3" id="KW-0378">Hydrolase</keyword>
<dbReference type="KEGG" id="hyj:FHG12_07570"/>
<gene>
    <name evidence="3" type="ORF">FHG12_07570</name>
</gene>
<evidence type="ECO:0000256" key="1">
    <source>
        <dbReference type="SAM" id="Phobius"/>
    </source>
</evidence>
<dbReference type="EMBL" id="CP040896">
    <property type="protein sequence ID" value="QDA59979.1"/>
    <property type="molecule type" value="Genomic_DNA"/>
</dbReference>
<evidence type="ECO:0000259" key="2">
    <source>
        <dbReference type="Pfam" id="PF02517"/>
    </source>
</evidence>
<dbReference type="PANTHER" id="PTHR36435:SF1">
    <property type="entry name" value="CAAX AMINO TERMINAL PROTEASE FAMILY PROTEIN"/>
    <property type="match status" value="1"/>
</dbReference>
<dbReference type="AlphaFoldDB" id="A0A5B7ZYR4"/>
<dbReference type="PANTHER" id="PTHR36435">
    <property type="entry name" value="SLR1288 PROTEIN"/>
    <property type="match status" value="1"/>
</dbReference>
<dbReference type="OrthoDB" id="1523022at2"/>
<organism evidence="3 4">
    <name type="scientific">Hymenobacter jejuensis</name>
    <dbReference type="NCBI Taxonomy" id="2502781"/>
    <lineage>
        <taxon>Bacteria</taxon>
        <taxon>Pseudomonadati</taxon>
        <taxon>Bacteroidota</taxon>
        <taxon>Cytophagia</taxon>
        <taxon>Cytophagales</taxon>
        <taxon>Hymenobacteraceae</taxon>
        <taxon>Hymenobacter</taxon>
    </lineage>
</organism>
<dbReference type="Pfam" id="PF02517">
    <property type="entry name" value="Rce1-like"/>
    <property type="match status" value="1"/>
</dbReference>
<keyword evidence="3" id="KW-0645">Protease</keyword>
<evidence type="ECO:0000313" key="3">
    <source>
        <dbReference type="EMBL" id="QDA59979.1"/>
    </source>
</evidence>
<keyword evidence="1" id="KW-0472">Membrane</keyword>
<sequence length="349" mass="37931">MKGFTTDRMHPLLNLLLLVGLIAAGMSVGMFVALAISGAAYGVSFSTLPVVLSNPSHYSYGWSVLMLMQGLSLLLGFGGGAVGVALVNRQAPVPYFAPRRPAPFWWLLAAMALILVSIPALSALVAWNAGVHLPTTFQWLEQKARASEDQAQGLTTFLTQFTTATRFWVAMLVVAVIPAIAEELTFRGIVQRQIIRFTGSMHWGVWLSAIIFSAVHMQFFGFVPRVVLGVLLGYLYAWSGNILVPMAAHFAQNALQLIMLYYQQHNWTTTLDPDSTEAMPWPYMLVSLGLTAGLIIVLQRRFAVPIAPPTEMHTLSSKGVAAIDLEVAGARGRTINSKGIDTSRETAGL</sequence>
<dbReference type="GO" id="GO:0008237">
    <property type="term" value="F:metallopeptidase activity"/>
    <property type="evidence" value="ECO:0007669"/>
    <property type="project" value="UniProtKB-KW"/>
</dbReference>